<evidence type="ECO:0000256" key="9">
    <source>
        <dbReference type="SAM" id="MobiDB-lite"/>
    </source>
</evidence>
<feature type="domain" description="UBA" evidence="10">
    <location>
        <begin position="431"/>
        <end position="476"/>
    </location>
</feature>
<dbReference type="GO" id="GO:0070530">
    <property type="term" value="F:K63-linked polyubiquitin modification-dependent protein binding"/>
    <property type="evidence" value="ECO:0007669"/>
    <property type="project" value="TreeGrafter"/>
</dbReference>
<dbReference type="PANTHER" id="PTHR15090:SF0">
    <property type="entry name" value="SEQUESTOSOME-1"/>
    <property type="match status" value="1"/>
</dbReference>
<evidence type="ECO:0000256" key="2">
    <source>
        <dbReference type="ARBA" id="ARBA00004496"/>
    </source>
</evidence>
<dbReference type="CDD" id="cd14320">
    <property type="entry name" value="UBA_SQSTM"/>
    <property type="match status" value="1"/>
</dbReference>
<evidence type="ECO:0008006" key="14">
    <source>
        <dbReference type="Google" id="ProtNLM"/>
    </source>
</evidence>
<dbReference type="SMART" id="SM00165">
    <property type="entry name" value="UBA"/>
    <property type="match status" value="1"/>
</dbReference>
<dbReference type="InterPro" id="IPR000433">
    <property type="entry name" value="Znf_ZZ"/>
</dbReference>
<dbReference type="GO" id="GO:0016235">
    <property type="term" value="C:aggresome"/>
    <property type="evidence" value="ECO:0007669"/>
    <property type="project" value="TreeGrafter"/>
</dbReference>
<evidence type="ECO:0000256" key="3">
    <source>
        <dbReference type="ARBA" id="ARBA00022490"/>
    </source>
</evidence>
<reference evidence="12 13" key="1">
    <citation type="journal article" date="2023" name="J. Hered.">
        <title>Chromosome-level genome of the wood stork (Mycteria americana) provides insight into avian chromosome evolution.</title>
        <authorList>
            <person name="Flamio R. Jr."/>
            <person name="Ramstad K.M."/>
        </authorList>
    </citation>
    <scope>NUCLEOTIDE SEQUENCE [LARGE SCALE GENOMIC DNA]</scope>
    <source>
        <strain evidence="12">JAX WOST 10</strain>
    </source>
</reference>
<dbReference type="CDD" id="cd02340">
    <property type="entry name" value="ZZ_NBR1_like"/>
    <property type="match status" value="1"/>
</dbReference>
<keyword evidence="13" id="KW-1185">Reference proteome</keyword>
<evidence type="ECO:0000256" key="6">
    <source>
        <dbReference type="ARBA" id="ARBA00022833"/>
    </source>
</evidence>
<feature type="region of interest" description="Disordered" evidence="9">
    <location>
        <begin position="292"/>
        <end position="328"/>
    </location>
</feature>
<dbReference type="Gene3D" id="3.10.20.90">
    <property type="entry name" value="Phosphatidylinositol 3-kinase Catalytic Subunit, Chain A, domain 1"/>
    <property type="match status" value="2"/>
</dbReference>
<feature type="compositionally biased region" description="Basic and acidic residues" evidence="9">
    <location>
        <begin position="375"/>
        <end position="385"/>
    </location>
</feature>
<dbReference type="SUPFAM" id="SSF46934">
    <property type="entry name" value="UBA-like"/>
    <property type="match status" value="1"/>
</dbReference>
<dbReference type="Gene3D" id="1.10.8.10">
    <property type="entry name" value="DNA helicase RuvA subunit, C-terminal domain"/>
    <property type="match status" value="1"/>
</dbReference>
<organism evidence="12 13">
    <name type="scientific">Mycteria americana</name>
    <name type="common">Wood stork</name>
    <dbReference type="NCBI Taxonomy" id="33587"/>
    <lineage>
        <taxon>Eukaryota</taxon>
        <taxon>Metazoa</taxon>
        <taxon>Chordata</taxon>
        <taxon>Craniata</taxon>
        <taxon>Vertebrata</taxon>
        <taxon>Euteleostomi</taxon>
        <taxon>Archelosauria</taxon>
        <taxon>Archosauria</taxon>
        <taxon>Dinosauria</taxon>
        <taxon>Saurischia</taxon>
        <taxon>Theropoda</taxon>
        <taxon>Coelurosauria</taxon>
        <taxon>Aves</taxon>
        <taxon>Neognathae</taxon>
        <taxon>Neoaves</taxon>
        <taxon>Aequornithes</taxon>
        <taxon>Ciconiiformes</taxon>
        <taxon>Ciconiidae</taxon>
        <taxon>Mycteria</taxon>
    </lineage>
</organism>
<protein>
    <recommendedName>
        <fullName evidence="14">Sequestosome 1</fullName>
    </recommendedName>
</protein>
<dbReference type="EMBL" id="JAUNZN010000011">
    <property type="protein sequence ID" value="KAK4814296.1"/>
    <property type="molecule type" value="Genomic_DNA"/>
</dbReference>
<evidence type="ECO:0000313" key="12">
    <source>
        <dbReference type="EMBL" id="KAK4814296.1"/>
    </source>
</evidence>
<feature type="domain" description="ZZ-type" evidence="11">
    <location>
        <begin position="141"/>
        <end position="191"/>
    </location>
</feature>
<dbReference type="PROSITE" id="PS01357">
    <property type="entry name" value="ZF_ZZ_1"/>
    <property type="match status" value="1"/>
</dbReference>
<gene>
    <name evidence="12" type="ORF">QYF61_014810</name>
</gene>
<accession>A0AAN7NM87</accession>
<sequence>MAALTVKAYLLGKEEAAREIRRFSLLLPARYQTIHDRVAELFQGLLRAGPPPAFRMYYKGERGRGGAPPRAGPPPHWRRVRPGAPGDEDGDLIAFSTDEELEMAMPYVQDGVFRVYIKEKKECRREHRPQCSQEPPRDMVHPNVICDGCEGPVVGARFKCTVCPDYDLCSTCEGKGIHKEHNMVMFQSPLLNPFESHTNITLYSGFPEDAGSVKCGMVFHPSRGCTAGDILALQLHAKTLNKPKPVLQPPVHPMQKPQDPNVTFLKNVGESVAAFLSPLGIEVDIDVEHGGQRSKVTPASPNQEKNSAESSSSTVNQNVQTKPDWNNTDSATEVNAVAEQIQDMVIDPVPTQMEDGSFQSQEHSESSSSSGGDEDWTHLSSKEVDPSTGELQSLQMPETEGPSSLDVSRDPPQPGPTGLREAALYPHLPPEADPRLIESLSQMLSMGFSDEGGWLTRLLQTKNCDIGAALDAIQYSKQPPHFKFSFWTWCLQSRPDPWP</sequence>
<evidence type="ECO:0000256" key="4">
    <source>
        <dbReference type="ARBA" id="ARBA00022723"/>
    </source>
</evidence>
<keyword evidence="3" id="KW-0963">Cytoplasm</keyword>
<evidence type="ECO:0000256" key="7">
    <source>
        <dbReference type="ARBA" id="ARBA00023242"/>
    </source>
</evidence>
<dbReference type="GO" id="GO:0035973">
    <property type="term" value="P:aggrephagy"/>
    <property type="evidence" value="ECO:0007669"/>
    <property type="project" value="TreeGrafter"/>
</dbReference>
<keyword evidence="5 8" id="KW-0863">Zinc-finger</keyword>
<keyword evidence="4" id="KW-0479">Metal-binding</keyword>
<dbReference type="Pfam" id="PF00569">
    <property type="entry name" value="ZZ"/>
    <property type="match status" value="1"/>
</dbReference>
<dbReference type="PROSITE" id="PS50135">
    <property type="entry name" value="ZF_ZZ_2"/>
    <property type="match status" value="1"/>
</dbReference>
<dbReference type="InterPro" id="IPR015940">
    <property type="entry name" value="UBA"/>
</dbReference>
<dbReference type="GO" id="GO:0044753">
    <property type="term" value="C:amphisome"/>
    <property type="evidence" value="ECO:0007669"/>
    <property type="project" value="TreeGrafter"/>
</dbReference>
<dbReference type="Proteomes" id="UP001333110">
    <property type="component" value="Unassembled WGS sequence"/>
</dbReference>
<dbReference type="InterPro" id="IPR009060">
    <property type="entry name" value="UBA-like_sf"/>
</dbReference>
<dbReference type="GO" id="GO:0007032">
    <property type="term" value="P:endosome organization"/>
    <property type="evidence" value="ECO:0007669"/>
    <property type="project" value="TreeGrafter"/>
</dbReference>
<dbReference type="Gene3D" id="3.30.60.90">
    <property type="match status" value="1"/>
</dbReference>
<dbReference type="GO" id="GO:0005080">
    <property type="term" value="F:protein kinase C binding"/>
    <property type="evidence" value="ECO:0007669"/>
    <property type="project" value="TreeGrafter"/>
</dbReference>
<feature type="compositionally biased region" description="Polar residues" evidence="9">
    <location>
        <begin position="389"/>
        <end position="406"/>
    </location>
</feature>
<feature type="region of interest" description="Disordered" evidence="9">
    <location>
        <begin position="61"/>
        <end position="88"/>
    </location>
</feature>
<dbReference type="InterPro" id="IPR043145">
    <property type="entry name" value="Znf_ZZ_sf"/>
</dbReference>
<name>A0AAN7NM87_MYCAM</name>
<evidence type="ECO:0000256" key="1">
    <source>
        <dbReference type="ARBA" id="ARBA00004123"/>
    </source>
</evidence>
<dbReference type="PROSITE" id="PS50030">
    <property type="entry name" value="UBA"/>
    <property type="match status" value="1"/>
</dbReference>
<dbReference type="FunFam" id="1.10.8.10:FF:000034">
    <property type="entry name" value="Sequestosome 1"/>
    <property type="match status" value="1"/>
</dbReference>
<dbReference type="AlphaFoldDB" id="A0AAN7NM87"/>
<dbReference type="GO" id="GO:0008270">
    <property type="term" value="F:zinc ion binding"/>
    <property type="evidence" value="ECO:0007669"/>
    <property type="project" value="UniProtKB-KW"/>
</dbReference>
<dbReference type="Pfam" id="PF16577">
    <property type="entry name" value="UBA_5"/>
    <property type="match status" value="1"/>
</dbReference>
<dbReference type="InterPro" id="IPR052260">
    <property type="entry name" value="Autophagy_Rcpt_SigReg"/>
</dbReference>
<evidence type="ECO:0000259" key="11">
    <source>
        <dbReference type="PROSITE" id="PS50135"/>
    </source>
</evidence>
<evidence type="ECO:0000256" key="8">
    <source>
        <dbReference type="PROSITE-ProRule" id="PRU00228"/>
    </source>
</evidence>
<proteinExistence type="predicted"/>
<evidence type="ECO:0000313" key="13">
    <source>
        <dbReference type="Proteomes" id="UP001333110"/>
    </source>
</evidence>
<dbReference type="SUPFAM" id="SSF57850">
    <property type="entry name" value="RING/U-box"/>
    <property type="match status" value="1"/>
</dbReference>
<evidence type="ECO:0000256" key="5">
    <source>
        <dbReference type="ARBA" id="ARBA00022771"/>
    </source>
</evidence>
<dbReference type="PANTHER" id="PTHR15090">
    <property type="entry name" value="SEQUESTOSOME 1-RELATED"/>
    <property type="match status" value="1"/>
</dbReference>
<dbReference type="InterPro" id="IPR033741">
    <property type="entry name" value="SQSTM_UBA"/>
</dbReference>
<dbReference type="SMART" id="SM00291">
    <property type="entry name" value="ZnF_ZZ"/>
    <property type="match status" value="1"/>
</dbReference>
<dbReference type="FunFam" id="3.30.60.90:FF:000012">
    <property type="entry name" value="Sequestosome 1"/>
    <property type="match status" value="1"/>
</dbReference>
<dbReference type="GO" id="GO:0000423">
    <property type="term" value="P:mitophagy"/>
    <property type="evidence" value="ECO:0007669"/>
    <property type="project" value="TreeGrafter"/>
</dbReference>
<evidence type="ECO:0000259" key="10">
    <source>
        <dbReference type="PROSITE" id="PS50030"/>
    </source>
</evidence>
<keyword evidence="7" id="KW-0539">Nucleus</keyword>
<dbReference type="GO" id="GO:0005634">
    <property type="term" value="C:nucleus"/>
    <property type="evidence" value="ECO:0007669"/>
    <property type="project" value="UniProtKB-SubCell"/>
</dbReference>
<comment type="caution">
    <text evidence="12">The sequence shown here is derived from an EMBL/GenBank/DDBJ whole genome shotgun (WGS) entry which is preliminary data.</text>
</comment>
<feature type="compositionally biased region" description="Polar residues" evidence="9">
    <location>
        <begin position="294"/>
        <end position="328"/>
    </location>
</feature>
<comment type="subcellular location">
    <subcellularLocation>
        <location evidence="2">Cytoplasm</location>
    </subcellularLocation>
    <subcellularLocation>
        <location evidence="1">Nucleus</location>
    </subcellularLocation>
</comment>
<feature type="compositionally biased region" description="Low complexity" evidence="9">
    <location>
        <begin position="357"/>
        <end position="370"/>
    </location>
</feature>
<keyword evidence="6" id="KW-0862">Zinc</keyword>
<feature type="region of interest" description="Disordered" evidence="9">
    <location>
        <begin position="351"/>
        <end position="422"/>
    </location>
</feature>